<keyword evidence="2" id="KW-0547">Nucleotide-binding</keyword>
<name>A0A060TA17_BLAAD</name>
<comment type="similarity">
    <text evidence="1 2">Belongs to the CDC123 family.</text>
</comment>
<keyword evidence="2" id="KW-0143">Chaperone</keyword>
<feature type="region of interest" description="Disordered" evidence="3">
    <location>
        <begin position="63"/>
        <end position="91"/>
    </location>
</feature>
<keyword evidence="2" id="KW-0460">Magnesium</keyword>
<feature type="compositionally biased region" description="Acidic residues" evidence="3">
    <location>
        <begin position="347"/>
        <end position="365"/>
    </location>
</feature>
<evidence type="ECO:0000256" key="2">
    <source>
        <dbReference type="PIRNR" id="PIRNR007807"/>
    </source>
</evidence>
<dbReference type="GO" id="GO:0005737">
    <property type="term" value="C:cytoplasm"/>
    <property type="evidence" value="ECO:0007669"/>
    <property type="project" value="UniProtKB-SubCell"/>
</dbReference>
<keyword evidence="2" id="KW-0963">Cytoplasm</keyword>
<dbReference type="InterPro" id="IPR009772">
    <property type="entry name" value="CDC123"/>
</dbReference>
<evidence type="ECO:0000256" key="1">
    <source>
        <dbReference type="ARBA" id="ARBA00011047"/>
    </source>
</evidence>
<proteinExistence type="inferred from homology"/>
<dbReference type="PANTHER" id="PTHR15323">
    <property type="entry name" value="D123 PROTEIN"/>
    <property type="match status" value="1"/>
</dbReference>
<dbReference type="GO" id="GO:0005524">
    <property type="term" value="F:ATP binding"/>
    <property type="evidence" value="ECO:0007669"/>
    <property type="project" value="UniProtKB-KW"/>
</dbReference>
<keyword evidence="2" id="KW-0067">ATP-binding</keyword>
<feature type="compositionally biased region" description="Acidic residues" evidence="3">
    <location>
        <begin position="70"/>
        <end position="90"/>
    </location>
</feature>
<dbReference type="PANTHER" id="PTHR15323:SF6">
    <property type="entry name" value="CELL DIVISION CYCLE PROTEIN 123 HOMOLOG"/>
    <property type="match status" value="1"/>
</dbReference>
<reference evidence="4" key="2">
    <citation type="submission" date="2014-06" db="EMBL/GenBank/DDBJ databases">
        <title>The complete genome of Blastobotrys (Arxula) adeninivorans LS3 - a yeast of biotechnological interest.</title>
        <authorList>
            <person name="Kunze G."/>
            <person name="Gaillardin C."/>
            <person name="Czernicka M."/>
            <person name="Durrens P."/>
            <person name="Martin T."/>
            <person name="Boer E."/>
            <person name="Gabaldon T."/>
            <person name="Cruz J."/>
            <person name="Talla E."/>
            <person name="Marck C."/>
            <person name="Goffeau A."/>
            <person name="Barbe V."/>
            <person name="Baret P."/>
            <person name="Baronian K."/>
            <person name="Beier S."/>
            <person name="Bleykasten C."/>
            <person name="Bode R."/>
            <person name="Casaregola S."/>
            <person name="Despons L."/>
            <person name="Fairhead C."/>
            <person name="Giersberg M."/>
            <person name="Gierski P."/>
            <person name="Hahnel U."/>
            <person name="Hartmann A."/>
            <person name="Jankowska D."/>
            <person name="Jubin C."/>
            <person name="Jung P."/>
            <person name="Lafontaine I."/>
            <person name="Leh-Louis V."/>
            <person name="Lemaire M."/>
            <person name="Marcet-Houben M."/>
            <person name="Mascher M."/>
            <person name="Morel G."/>
            <person name="Richard G.-F."/>
            <person name="Riechen J."/>
            <person name="Sacerdot C."/>
            <person name="Sarkar A."/>
            <person name="Savel G."/>
            <person name="Schacherer J."/>
            <person name="Sherman D."/>
            <person name="Straub M.-L."/>
            <person name="Stein N."/>
            <person name="Thierry A."/>
            <person name="Trautwein-Schult A."/>
            <person name="Westhof E."/>
            <person name="Worch S."/>
            <person name="Dujon B."/>
            <person name="Souciet J.-L."/>
            <person name="Wincker P."/>
            <person name="Scholz U."/>
            <person name="Neuveglise N."/>
        </authorList>
    </citation>
    <scope>NUCLEOTIDE SEQUENCE</scope>
    <source>
        <strain evidence="4">LS3</strain>
    </source>
</reference>
<organism evidence="4">
    <name type="scientific">Blastobotrys adeninivorans</name>
    <name type="common">Yeast</name>
    <name type="synonym">Arxula adeninivorans</name>
    <dbReference type="NCBI Taxonomy" id="409370"/>
    <lineage>
        <taxon>Eukaryota</taxon>
        <taxon>Fungi</taxon>
        <taxon>Dikarya</taxon>
        <taxon>Ascomycota</taxon>
        <taxon>Saccharomycotina</taxon>
        <taxon>Dipodascomycetes</taxon>
        <taxon>Dipodascales</taxon>
        <taxon>Trichomonascaceae</taxon>
        <taxon>Blastobotrys</taxon>
    </lineage>
</organism>
<feature type="region of interest" description="Disordered" evidence="3">
    <location>
        <begin position="340"/>
        <end position="365"/>
    </location>
</feature>
<dbReference type="GO" id="GO:0046872">
    <property type="term" value="F:metal ion binding"/>
    <property type="evidence" value="ECO:0007669"/>
    <property type="project" value="UniProtKB-KW"/>
</dbReference>
<dbReference type="PIRSF" id="PIRSF007807">
    <property type="entry name" value="Cdc123"/>
    <property type="match status" value="1"/>
</dbReference>
<protein>
    <recommendedName>
        <fullName evidence="2">Translation initiation factor eIF2 assembly protein</fullName>
    </recommendedName>
</protein>
<evidence type="ECO:0000313" key="4">
    <source>
        <dbReference type="EMBL" id="CDP35697.1"/>
    </source>
</evidence>
<keyword evidence="2" id="KW-0479">Metal-binding</keyword>
<reference evidence="4" key="1">
    <citation type="submission" date="2014-02" db="EMBL/GenBank/DDBJ databases">
        <authorList>
            <person name="Genoscope - CEA"/>
        </authorList>
    </citation>
    <scope>NUCLEOTIDE SEQUENCE</scope>
    <source>
        <strain evidence="4">LS3</strain>
    </source>
</reference>
<dbReference type="EMBL" id="HG937693">
    <property type="protein sequence ID" value="CDP35697.1"/>
    <property type="molecule type" value="Genomic_DNA"/>
</dbReference>
<sequence length="365" mass="42032">MPSKDKMDVEMEPQPPTRQHILNTAFPQWHSTYKKHIPRAVTLKMPKEFVEYLLEDGITLPDDGYRWNDREDEGLPEDESSGDEDQDELPDPTLKFQEFHEQVKQTIADLGGAVTPKLNWSAPKDAQWISTTNNLKCVTASDVYLLLKASSYVAHDLTEVFNDADANDSQDTSDVDYHLVLRKWVEMNPSVEFRCFVKDRQIVGITQRDMNYYEFLEPLREKFLDEIEAFFQDVLQTSFSESSFVFDVYVPRPFNRVWLIDINPWAAKTDTLLFSWSQLMRMQQLEPGFEPELRLVTKEEGTLGFGAREHSENAVPKDIVDASASGQGIAELARQWRQILTMQQQESDGEDADNEDEDEGSDDEA</sequence>
<dbReference type="Pfam" id="PF07065">
    <property type="entry name" value="D123"/>
    <property type="match status" value="1"/>
</dbReference>
<dbReference type="AlphaFoldDB" id="A0A060TA17"/>
<accession>A0A060TA17</accession>
<gene>
    <name evidence="4" type="ORF">GNLVRS02_ARAD1C41382g</name>
</gene>
<comment type="subcellular location">
    <subcellularLocation>
        <location evidence="2">Cytoplasm</location>
    </subcellularLocation>
</comment>
<evidence type="ECO:0000256" key="3">
    <source>
        <dbReference type="SAM" id="MobiDB-lite"/>
    </source>
</evidence>
<dbReference type="PhylomeDB" id="A0A060TA17"/>